<dbReference type="SMART" id="SM00504">
    <property type="entry name" value="Ubox"/>
    <property type="match status" value="1"/>
</dbReference>
<dbReference type="OrthoDB" id="20295at2759"/>
<dbReference type="Pfam" id="PF04564">
    <property type="entry name" value="U-box"/>
    <property type="match status" value="1"/>
</dbReference>
<dbReference type="CDD" id="cd16660">
    <property type="entry name" value="RING-Ubox_RNF37"/>
    <property type="match status" value="1"/>
</dbReference>
<dbReference type="PANTHER" id="PTHR13492">
    <property type="entry name" value="RING FINGER PROTEIN 37"/>
    <property type="match status" value="1"/>
</dbReference>
<dbReference type="InterPro" id="IPR039847">
    <property type="entry name" value="Ubox5"/>
</dbReference>
<sequence length="515" mass="57353">MSSLINFLNPKLKPSVECDAVCEDGYTAANLIADDAEQLERGFMCFAVCKPPIEIIFDFPKAIDMKVIKLWHSSGALRSTAFEVHGKHDGIWERVAYVRDLPKGMDSVTFCYQSDYNSRSNTAAAQQQSEKVFFFKTAHKILATTNSVKIVIRATERCPPVLRKIQMWGLPARCLEKADRELMKTIWSEISDPYGLRDQALQQQQQQAGQRSPSRHIPELREQSTLEIPEEFLDSITWDLMIFPTVLPSGKVVDQSTIDKHSEEEAKWGRLPSDPFTGLEYTSQRKAILNLALKARIEKFLMEHSEHFKSVPRSLGSSRMRRRHASQFASHMCHQQTSAAGTYSSLSSLAYKHQLQQRKTKSTVTATATSAFSGSVSPTSPPAAKRARHSHSTYAASATVTATISSNSNNSSADQTPTSSSTSATTTAAGNNTSSIDQAIQQALQKITRFTQVLPLQQQQPPSCINCRSGQFAYEIRTCRHLVCRECLVMLSTAQQCVCKVAFCGGDVERYHKLP</sequence>
<feature type="region of interest" description="Disordered" evidence="4">
    <location>
        <begin position="405"/>
        <end position="431"/>
    </location>
</feature>
<dbReference type="GeneID" id="117575208"/>
<accession>A0A6P8XQ01</accession>
<proteinExistence type="predicted"/>
<evidence type="ECO:0000313" key="7">
    <source>
        <dbReference type="RefSeq" id="XP_034115223.1"/>
    </source>
</evidence>
<protein>
    <submittedName>
        <fullName evidence="7">RING finger protein 37</fullName>
    </submittedName>
</protein>
<dbReference type="SUPFAM" id="SSF57850">
    <property type="entry name" value="RING/U-box"/>
    <property type="match status" value="1"/>
</dbReference>
<feature type="region of interest" description="Disordered" evidence="4">
    <location>
        <begin position="369"/>
        <end position="392"/>
    </location>
</feature>
<dbReference type="InterPro" id="IPR039925">
    <property type="entry name" value="RNF37_RING-Ubox"/>
</dbReference>
<keyword evidence="3" id="KW-0862">Zinc</keyword>
<dbReference type="GO" id="GO:0000209">
    <property type="term" value="P:protein polyubiquitination"/>
    <property type="evidence" value="ECO:0007669"/>
    <property type="project" value="TreeGrafter"/>
</dbReference>
<keyword evidence="1" id="KW-0479">Metal-binding</keyword>
<feature type="region of interest" description="Disordered" evidence="4">
    <location>
        <begin position="312"/>
        <end position="334"/>
    </location>
</feature>
<dbReference type="PANTHER" id="PTHR13492:SF2">
    <property type="entry name" value="RING FINGER PROTEIN 37"/>
    <property type="match status" value="1"/>
</dbReference>
<evidence type="ECO:0000256" key="3">
    <source>
        <dbReference type="ARBA" id="ARBA00022833"/>
    </source>
</evidence>
<name>A0A6P8XQ01_DROAB</name>
<evidence type="ECO:0000256" key="1">
    <source>
        <dbReference type="ARBA" id="ARBA00022723"/>
    </source>
</evidence>
<dbReference type="InterPro" id="IPR045696">
    <property type="entry name" value="Ubox5_N"/>
</dbReference>
<evidence type="ECO:0000256" key="4">
    <source>
        <dbReference type="SAM" id="MobiDB-lite"/>
    </source>
</evidence>
<dbReference type="GO" id="GO:0005634">
    <property type="term" value="C:nucleus"/>
    <property type="evidence" value="ECO:0007669"/>
    <property type="project" value="TreeGrafter"/>
</dbReference>
<dbReference type="Pfam" id="PF19318">
    <property type="entry name" value="DUF5918"/>
    <property type="match status" value="1"/>
</dbReference>
<feature type="domain" description="U-box" evidence="5">
    <location>
        <begin position="227"/>
        <end position="307"/>
    </location>
</feature>
<dbReference type="Proteomes" id="UP000515160">
    <property type="component" value="Chromosome 2R"/>
</dbReference>
<evidence type="ECO:0000256" key="2">
    <source>
        <dbReference type="ARBA" id="ARBA00022771"/>
    </source>
</evidence>
<organism evidence="6 7">
    <name type="scientific">Drosophila albomicans</name>
    <name type="common">Fruit fly</name>
    <dbReference type="NCBI Taxonomy" id="7291"/>
    <lineage>
        <taxon>Eukaryota</taxon>
        <taxon>Metazoa</taxon>
        <taxon>Ecdysozoa</taxon>
        <taxon>Arthropoda</taxon>
        <taxon>Hexapoda</taxon>
        <taxon>Insecta</taxon>
        <taxon>Pterygota</taxon>
        <taxon>Neoptera</taxon>
        <taxon>Endopterygota</taxon>
        <taxon>Diptera</taxon>
        <taxon>Brachycera</taxon>
        <taxon>Muscomorpha</taxon>
        <taxon>Ephydroidea</taxon>
        <taxon>Drosophilidae</taxon>
        <taxon>Drosophila</taxon>
    </lineage>
</organism>
<dbReference type="GO" id="GO:0034450">
    <property type="term" value="F:ubiquitin-ubiquitin ligase activity"/>
    <property type="evidence" value="ECO:0007669"/>
    <property type="project" value="TreeGrafter"/>
</dbReference>
<dbReference type="GO" id="GO:0008270">
    <property type="term" value="F:zinc ion binding"/>
    <property type="evidence" value="ECO:0007669"/>
    <property type="project" value="UniProtKB-KW"/>
</dbReference>
<dbReference type="GO" id="GO:0031625">
    <property type="term" value="F:ubiquitin protein ligase binding"/>
    <property type="evidence" value="ECO:0007669"/>
    <property type="project" value="TreeGrafter"/>
</dbReference>
<dbReference type="Gene3D" id="3.30.40.10">
    <property type="entry name" value="Zinc/RING finger domain, C3HC4 (zinc finger)"/>
    <property type="match status" value="1"/>
</dbReference>
<reference evidence="7" key="1">
    <citation type="submission" date="2025-08" db="UniProtKB">
        <authorList>
            <consortium name="RefSeq"/>
        </authorList>
    </citation>
    <scope>IDENTIFICATION</scope>
    <source>
        <strain evidence="7">15112-1751.03</strain>
        <tissue evidence="7">Whole Adult</tissue>
    </source>
</reference>
<keyword evidence="6" id="KW-1185">Reference proteome</keyword>
<dbReference type="RefSeq" id="XP_034115223.1">
    <property type="nucleotide sequence ID" value="XM_034259332.2"/>
</dbReference>
<dbReference type="InterPro" id="IPR003613">
    <property type="entry name" value="Ubox_domain"/>
</dbReference>
<evidence type="ECO:0000313" key="6">
    <source>
        <dbReference type="Proteomes" id="UP000515160"/>
    </source>
</evidence>
<keyword evidence="2" id="KW-0863">Zinc-finger</keyword>
<dbReference type="PROSITE" id="PS00518">
    <property type="entry name" value="ZF_RING_1"/>
    <property type="match status" value="1"/>
</dbReference>
<dbReference type="InterPro" id="IPR017907">
    <property type="entry name" value="Znf_RING_CS"/>
</dbReference>
<gene>
    <name evidence="7" type="primary">LOC117575208</name>
</gene>
<dbReference type="AlphaFoldDB" id="A0A6P8XQ01"/>
<evidence type="ECO:0000259" key="5">
    <source>
        <dbReference type="PROSITE" id="PS51698"/>
    </source>
</evidence>
<dbReference type="PROSITE" id="PS51698">
    <property type="entry name" value="U_BOX"/>
    <property type="match status" value="1"/>
</dbReference>
<dbReference type="InterPro" id="IPR013083">
    <property type="entry name" value="Znf_RING/FYVE/PHD"/>
</dbReference>